<protein>
    <submittedName>
        <fullName evidence="1">Uncharacterized protein</fullName>
    </submittedName>
</protein>
<dbReference type="Proteomes" id="UP001147782">
    <property type="component" value="Unassembled WGS sequence"/>
</dbReference>
<evidence type="ECO:0000313" key="2">
    <source>
        <dbReference type="Proteomes" id="UP001147782"/>
    </source>
</evidence>
<proteinExistence type="predicted"/>
<sequence>MATTSPPCSGDCGGAVAFAEELMQSPSRGSDISAFISSAPVSDPSQSIIAFLSESLVLDCCLMVRSRVGIPTHSADDSENFDSEGRSIAGSIGLQHRSYTGRPQKYIEP</sequence>
<dbReference type="AlphaFoldDB" id="A0A9W9VV17"/>
<keyword evidence="2" id="KW-1185">Reference proteome</keyword>
<evidence type="ECO:0000313" key="1">
    <source>
        <dbReference type="EMBL" id="KAJ5389725.1"/>
    </source>
</evidence>
<dbReference type="EMBL" id="JAPZBS010000001">
    <property type="protein sequence ID" value="KAJ5389725.1"/>
    <property type="molecule type" value="Genomic_DNA"/>
</dbReference>
<comment type="caution">
    <text evidence="1">The sequence shown here is derived from an EMBL/GenBank/DDBJ whole genome shotgun (WGS) entry which is preliminary data.</text>
</comment>
<dbReference type="RefSeq" id="XP_056560453.1">
    <property type="nucleotide sequence ID" value="XM_056693724.1"/>
</dbReference>
<reference evidence="1" key="1">
    <citation type="submission" date="2022-11" db="EMBL/GenBank/DDBJ databases">
        <authorList>
            <person name="Petersen C."/>
        </authorList>
    </citation>
    <scope>NUCLEOTIDE SEQUENCE</scope>
    <source>
        <strain evidence="1">IBT 29864</strain>
    </source>
</reference>
<organism evidence="1 2">
    <name type="scientific">Penicillium cataractarum</name>
    <dbReference type="NCBI Taxonomy" id="2100454"/>
    <lineage>
        <taxon>Eukaryota</taxon>
        <taxon>Fungi</taxon>
        <taxon>Dikarya</taxon>
        <taxon>Ascomycota</taxon>
        <taxon>Pezizomycotina</taxon>
        <taxon>Eurotiomycetes</taxon>
        <taxon>Eurotiomycetidae</taxon>
        <taxon>Eurotiales</taxon>
        <taxon>Aspergillaceae</taxon>
        <taxon>Penicillium</taxon>
    </lineage>
</organism>
<reference evidence="1" key="2">
    <citation type="journal article" date="2023" name="IMA Fungus">
        <title>Comparative genomic study of the Penicillium genus elucidates a diverse pangenome and 15 lateral gene transfer events.</title>
        <authorList>
            <person name="Petersen C."/>
            <person name="Sorensen T."/>
            <person name="Nielsen M.R."/>
            <person name="Sondergaard T.E."/>
            <person name="Sorensen J.L."/>
            <person name="Fitzpatrick D.A."/>
            <person name="Frisvad J.C."/>
            <person name="Nielsen K.L."/>
        </authorList>
    </citation>
    <scope>NUCLEOTIDE SEQUENCE</scope>
    <source>
        <strain evidence="1">IBT 29864</strain>
    </source>
</reference>
<gene>
    <name evidence="1" type="ORF">N7496_000793</name>
</gene>
<accession>A0A9W9VV17</accession>
<dbReference type="GeneID" id="81432901"/>
<name>A0A9W9VV17_9EURO</name>